<gene>
    <name evidence="1" type="ORF">LVJ94_42255</name>
</gene>
<accession>A0ABZ2KY62</accession>
<proteinExistence type="predicted"/>
<evidence type="ECO:0000313" key="1">
    <source>
        <dbReference type="EMBL" id="WXB03515.1"/>
    </source>
</evidence>
<name>A0ABZ2KY62_9BACT</name>
<protein>
    <submittedName>
        <fullName evidence="1">Uncharacterized protein</fullName>
    </submittedName>
</protein>
<dbReference type="EMBL" id="CP089983">
    <property type="protein sequence ID" value="WXB03515.1"/>
    <property type="molecule type" value="Genomic_DNA"/>
</dbReference>
<sequence length="66" mass="7253">MAITVQLDDESSRVAVEVDHVRSNGVLPAPLRTETFGAQVTEEDAFRHCPMTAELAGEGHREDFGR</sequence>
<keyword evidence="2" id="KW-1185">Reference proteome</keyword>
<reference evidence="1" key="1">
    <citation type="submission" date="2021-12" db="EMBL/GenBank/DDBJ databases">
        <title>Discovery of the Pendulisporaceae a myxobacterial family with distinct sporulation behavior and unique specialized metabolism.</title>
        <authorList>
            <person name="Garcia R."/>
            <person name="Popoff A."/>
            <person name="Bader C.D."/>
            <person name="Loehr J."/>
            <person name="Walesch S."/>
            <person name="Walt C."/>
            <person name="Boldt J."/>
            <person name="Bunk B."/>
            <person name="Haeckl F.J.F.P.J."/>
            <person name="Gunesch A.P."/>
            <person name="Birkelbach J."/>
            <person name="Nuebel U."/>
            <person name="Pietschmann T."/>
            <person name="Bach T."/>
            <person name="Mueller R."/>
        </authorList>
    </citation>
    <scope>NUCLEOTIDE SEQUENCE</scope>
    <source>
        <strain evidence="1">MSr11367</strain>
    </source>
</reference>
<dbReference type="Proteomes" id="UP001374803">
    <property type="component" value="Chromosome"/>
</dbReference>
<organism evidence="1 2">
    <name type="scientific">Pendulispora rubella</name>
    <dbReference type="NCBI Taxonomy" id="2741070"/>
    <lineage>
        <taxon>Bacteria</taxon>
        <taxon>Pseudomonadati</taxon>
        <taxon>Myxococcota</taxon>
        <taxon>Myxococcia</taxon>
        <taxon>Myxococcales</taxon>
        <taxon>Sorangiineae</taxon>
        <taxon>Pendulisporaceae</taxon>
        <taxon>Pendulispora</taxon>
    </lineage>
</organism>
<evidence type="ECO:0000313" key="2">
    <source>
        <dbReference type="Proteomes" id="UP001374803"/>
    </source>
</evidence>